<dbReference type="EMBL" id="JAKKPZ010000377">
    <property type="protein sequence ID" value="KAI1695741.1"/>
    <property type="molecule type" value="Genomic_DNA"/>
</dbReference>
<feature type="transmembrane region" description="Helical" evidence="1">
    <location>
        <begin position="52"/>
        <end position="73"/>
    </location>
</feature>
<reference evidence="2" key="1">
    <citation type="submission" date="2022-01" db="EMBL/GenBank/DDBJ databases">
        <title>Genome Sequence Resource for Two Populations of Ditylenchus destructor, the Migratory Endoparasitic Phytonematode.</title>
        <authorList>
            <person name="Zhang H."/>
            <person name="Lin R."/>
            <person name="Xie B."/>
        </authorList>
    </citation>
    <scope>NUCLEOTIDE SEQUENCE</scope>
    <source>
        <strain evidence="2">BazhouSP</strain>
    </source>
</reference>
<evidence type="ECO:0000256" key="1">
    <source>
        <dbReference type="SAM" id="Phobius"/>
    </source>
</evidence>
<keyword evidence="1" id="KW-0472">Membrane</keyword>
<sequence length="201" mass="23070">MSAAAKVDLDHEEEDRNAILADEISMTPVYGQPDPHYRTCCGKVHVETASKYIAIVSLVFQLTAMLYSVMFIVASRTPLPSLWMLVLQITLYGIGIYSYVAILIALNKRIARYYWPFLMYNGLAVVTISIAGVAIVVLFIKYYDQFQDKQMVVMMAVFIASSFGQLLLHAWMEMVVYKAYKFMLYHHNGSHNRMMHYNNQI</sequence>
<feature type="transmembrane region" description="Helical" evidence="1">
    <location>
        <begin position="85"/>
        <end position="106"/>
    </location>
</feature>
<comment type="caution">
    <text evidence="2">The sequence shown here is derived from an EMBL/GenBank/DDBJ whole genome shotgun (WGS) entry which is preliminary data.</text>
</comment>
<name>A0AAD4QU78_9BILA</name>
<evidence type="ECO:0000313" key="3">
    <source>
        <dbReference type="Proteomes" id="UP001201812"/>
    </source>
</evidence>
<accession>A0AAD4QU78</accession>
<evidence type="ECO:0000313" key="2">
    <source>
        <dbReference type="EMBL" id="KAI1695741.1"/>
    </source>
</evidence>
<protein>
    <submittedName>
        <fullName evidence="2">Uncharacterized protein</fullName>
    </submittedName>
</protein>
<keyword evidence="1" id="KW-0812">Transmembrane</keyword>
<feature type="transmembrane region" description="Helical" evidence="1">
    <location>
        <begin position="152"/>
        <end position="172"/>
    </location>
</feature>
<dbReference type="AlphaFoldDB" id="A0AAD4QU78"/>
<dbReference type="Proteomes" id="UP001201812">
    <property type="component" value="Unassembled WGS sequence"/>
</dbReference>
<dbReference type="PANTHER" id="PTHR34851">
    <property type="entry name" value="PROTEIN CBG05235-RELATED"/>
    <property type="match status" value="1"/>
</dbReference>
<dbReference type="PANTHER" id="PTHR34851:SF5">
    <property type="entry name" value="MARVEL DOMAIN-CONTAINING PROTEIN"/>
    <property type="match status" value="1"/>
</dbReference>
<feature type="transmembrane region" description="Helical" evidence="1">
    <location>
        <begin position="118"/>
        <end position="140"/>
    </location>
</feature>
<proteinExistence type="predicted"/>
<keyword evidence="3" id="KW-1185">Reference proteome</keyword>
<gene>
    <name evidence="2" type="ORF">DdX_19424</name>
</gene>
<organism evidence="2 3">
    <name type="scientific">Ditylenchus destructor</name>
    <dbReference type="NCBI Taxonomy" id="166010"/>
    <lineage>
        <taxon>Eukaryota</taxon>
        <taxon>Metazoa</taxon>
        <taxon>Ecdysozoa</taxon>
        <taxon>Nematoda</taxon>
        <taxon>Chromadorea</taxon>
        <taxon>Rhabditida</taxon>
        <taxon>Tylenchina</taxon>
        <taxon>Tylenchomorpha</taxon>
        <taxon>Sphaerularioidea</taxon>
        <taxon>Anguinidae</taxon>
        <taxon>Anguininae</taxon>
        <taxon>Ditylenchus</taxon>
    </lineage>
</organism>
<keyword evidence="1" id="KW-1133">Transmembrane helix</keyword>